<keyword evidence="1" id="KW-0969">Cilium</keyword>
<protein>
    <submittedName>
        <fullName evidence="1">Flagellar protein FlaG</fullName>
    </submittedName>
</protein>
<reference evidence="1" key="1">
    <citation type="submission" date="2022-08" db="EMBL/GenBank/DDBJ databases">
        <title>Alicyclobacillus fastidiosus DSM 17978, complete genome.</title>
        <authorList>
            <person name="Wang Q."/>
            <person name="Cai R."/>
            <person name="Wang Z."/>
        </authorList>
    </citation>
    <scope>NUCLEOTIDE SEQUENCE</scope>
    <source>
        <strain evidence="1">DSM 17978</strain>
    </source>
</reference>
<dbReference type="SUPFAM" id="SSF160214">
    <property type="entry name" value="FlaG-like"/>
    <property type="match status" value="1"/>
</dbReference>
<dbReference type="Proteomes" id="UP001164761">
    <property type="component" value="Chromosome"/>
</dbReference>
<evidence type="ECO:0000313" key="2">
    <source>
        <dbReference type="Proteomes" id="UP001164761"/>
    </source>
</evidence>
<dbReference type="RefSeq" id="WP_268006524.1">
    <property type="nucleotide sequence ID" value="NZ_BSUT01000001.1"/>
</dbReference>
<dbReference type="EMBL" id="CP104067">
    <property type="protein sequence ID" value="WAH42651.1"/>
    <property type="molecule type" value="Genomic_DNA"/>
</dbReference>
<gene>
    <name evidence="1" type="ORF">NZD89_04190</name>
</gene>
<accession>A0ABY6ZKE1</accession>
<evidence type="ECO:0000313" key="1">
    <source>
        <dbReference type="EMBL" id="WAH42651.1"/>
    </source>
</evidence>
<name>A0ABY6ZKE1_9BACL</name>
<keyword evidence="2" id="KW-1185">Reference proteome</keyword>
<organism evidence="1 2">
    <name type="scientific">Alicyclobacillus fastidiosus</name>
    <dbReference type="NCBI Taxonomy" id="392011"/>
    <lineage>
        <taxon>Bacteria</taxon>
        <taxon>Bacillati</taxon>
        <taxon>Bacillota</taxon>
        <taxon>Bacilli</taxon>
        <taxon>Bacillales</taxon>
        <taxon>Alicyclobacillaceae</taxon>
        <taxon>Alicyclobacillus</taxon>
    </lineage>
</organism>
<keyword evidence="1" id="KW-0282">Flagellum</keyword>
<dbReference type="InterPro" id="IPR035924">
    <property type="entry name" value="FlaG-like_sf"/>
</dbReference>
<proteinExistence type="predicted"/>
<sequence length="116" mass="12911">MSIQAITRNGVFPNMVGREEMANNRTQSSIDTVDTVSGASDVKPLSYLVDLLSESNHQPIPPNIKAEFAPDEPSHQIWINILNSDTGQILYKFPPETIRLLVQHKHASSLVMDVRS</sequence>
<keyword evidence="1" id="KW-0966">Cell projection</keyword>